<evidence type="ECO:0000313" key="3">
    <source>
        <dbReference type="EnsemblMetazoa" id="AALFPA23_023907.P35633"/>
    </source>
</evidence>
<dbReference type="InterPro" id="IPR040676">
    <property type="entry name" value="DUF5641"/>
</dbReference>
<proteinExistence type="predicted"/>
<dbReference type="InterPro" id="IPR043502">
    <property type="entry name" value="DNA/RNA_pol_sf"/>
</dbReference>
<dbReference type="InterPro" id="IPR005312">
    <property type="entry name" value="DUF1759"/>
</dbReference>
<dbReference type="Pfam" id="PF03564">
    <property type="entry name" value="DUF1759"/>
    <property type="match status" value="1"/>
</dbReference>
<dbReference type="Gene3D" id="1.10.340.70">
    <property type="match status" value="1"/>
</dbReference>
<dbReference type="InterPro" id="IPR041588">
    <property type="entry name" value="Integrase_H2C2"/>
</dbReference>
<dbReference type="PANTHER" id="PTHR47331">
    <property type="entry name" value="PHD-TYPE DOMAIN-CONTAINING PROTEIN"/>
    <property type="match status" value="1"/>
</dbReference>
<dbReference type="Proteomes" id="UP000069940">
    <property type="component" value="Unassembled WGS sequence"/>
</dbReference>
<dbReference type="InterPro" id="IPR008042">
    <property type="entry name" value="Retrotrans_Pao"/>
</dbReference>
<dbReference type="InterPro" id="IPR021109">
    <property type="entry name" value="Peptidase_aspartic_dom_sf"/>
</dbReference>
<dbReference type="InterPro" id="IPR001878">
    <property type="entry name" value="Znf_CCHC"/>
</dbReference>
<dbReference type="Pfam" id="PF17921">
    <property type="entry name" value="Integrase_H2C2"/>
    <property type="match status" value="1"/>
</dbReference>
<evidence type="ECO:0000256" key="1">
    <source>
        <dbReference type="SAM" id="Coils"/>
    </source>
</evidence>
<keyword evidence="1" id="KW-0175">Coiled coil</keyword>
<dbReference type="Gene3D" id="3.30.420.10">
    <property type="entry name" value="Ribonuclease H-like superfamily/Ribonuclease H"/>
    <property type="match status" value="1"/>
</dbReference>
<reference evidence="4" key="1">
    <citation type="journal article" date="2015" name="Proc. Natl. Acad. Sci. U.S.A.">
        <title>Genome sequence of the Asian Tiger mosquito, Aedes albopictus, reveals insights into its biology, genetics, and evolution.</title>
        <authorList>
            <person name="Chen X.G."/>
            <person name="Jiang X."/>
            <person name="Gu J."/>
            <person name="Xu M."/>
            <person name="Wu Y."/>
            <person name="Deng Y."/>
            <person name="Zhang C."/>
            <person name="Bonizzoni M."/>
            <person name="Dermauw W."/>
            <person name="Vontas J."/>
            <person name="Armbruster P."/>
            <person name="Huang X."/>
            <person name="Yang Y."/>
            <person name="Zhang H."/>
            <person name="He W."/>
            <person name="Peng H."/>
            <person name="Liu Y."/>
            <person name="Wu K."/>
            <person name="Chen J."/>
            <person name="Lirakis M."/>
            <person name="Topalis P."/>
            <person name="Van Leeuwen T."/>
            <person name="Hall A.B."/>
            <person name="Jiang X."/>
            <person name="Thorpe C."/>
            <person name="Mueller R.L."/>
            <person name="Sun C."/>
            <person name="Waterhouse R.M."/>
            <person name="Yan G."/>
            <person name="Tu Z.J."/>
            <person name="Fang X."/>
            <person name="James A.A."/>
        </authorList>
    </citation>
    <scope>NUCLEOTIDE SEQUENCE [LARGE SCALE GENOMIC DNA]</scope>
    <source>
        <strain evidence="4">Foshan</strain>
    </source>
</reference>
<protein>
    <recommendedName>
        <fullName evidence="2">Integrase catalytic domain-containing protein</fullName>
    </recommendedName>
</protein>
<reference evidence="3" key="2">
    <citation type="submission" date="2025-05" db="UniProtKB">
        <authorList>
            <consortium name="EnsemblMetazoa"/>
        </authorList>
    </citation>
    <scope>IDENTIFICATION</scope>
    <source>
        <strain evidence="3">Foshan</strain>
    </source>
</reference>
<dbReference type="GeneID" id="134286212"/>
<dbReference type="CDD" id="cd00303">
    <property type="entry name" value="retropepsin_like"/>
    <property type="match status" value="1"/>
</dbReference>
<organism evidence="3 4">
    <name type="scientific">Aedes albopictus</name>
    <name type="common">Asian tiger mosquito</name>
    <name type="synonym">Stegomyia albopicta</name>
    <dbReference type="NCBI Taxonomy" id="7160"/>
    <lineage>
        <taxon>Eukaryota</taxon>
        <taxon>Metazoa</taxon>
        <taxon>Ecdysozoa</taxon>
        <taxon>Arthropoda</taxon>
        <taxon>Hexapoda</taxon>
        <taxon>Insecta</taxon>
        <taxon>Pterygota</taxon>
        <taxon>Neoptera</taxon>
        <taxon>Endopterygota</taxon>
        <taxon>Diptera</taxon>
        <taxon>Nematocera</taxon>
        <taxon>Culicoidea</taxon>
        <taxon>Culicidae</taxon>
        <taxon>Culicinae</taxon>
        <taxon>Aedini</taxon>
        <taxon>Aedes</taxon>
        <taxon>Stegomyia</taxon>
    </lineage>
</organism>
<dbReference type="Gene3D" id="2.40.70.10">
    <property type="entry name" value="Acid Proteases"/>
    <property type="match status" value="1"/>
</dbReference>
<dbReference type="PANTHER" id="PTHR47331:SF5">
    <property type="entry name" value="RIBONUCLEASE H"/>
    <property type="match status" value="1"/>
</dbReference>
<name>A0ABM2A2T6_AEDAL</name>
<dbReference type="SUPFAM" id="SSF56672">
    <property type="entry name" value="DNA/RNA polymerases"/>
    <property type="match status" value="1"/>
</dbReference>
<accession>A0ABM2A2T6</accession>
<dbReference type="EnsemblMetazoa" id="AALFPA23_023907.R35633">
    <property type="protein sequence ID" value="AALFPA23_023907.P35633"/>
    <property type="gene ID" value="AALFPA23_023907"/>
</dbReference>
<dbReference type="SMART" id="SM00343">
    <property type="entry name" value="ZnF_C2HC"/>
    <property type="match status" value="2"/>
</dbReference>
<dbReference type="Pfam" id="PF05380">
    <property type="entry name" value="Peptidase_A17"/>
    <property type="match status" value="1"/>
</dbReference>
<sequence length="1766" mass="199696">MGKKLKAKIHVRDNIVDFLKRTAKFLASSQAADENQIRFRLEKLEAKWDEFEEAQADIEETDDHEENMEAHREVRENFEEMYFEVRAGLVGKLPQNTQTHSIQGPSLSVSQSESTNVHAYVRLPQINLPEFDGSFDKWLPFHDTFKALIDSSPDLSSIQKFHYLRASLRGDALKLVDSYPMSEANYDVAWNGLVARFSNGYLLKKRHLNAMFEFPKIRKESAIGIHDVIDCFERNTKILDQLGERTSSWGAMLTHLMVSKLDDVTQKRWEEHASDEAEPSFAVLLEFLKKQTRVLDAVLVDQKVSTAQGQPTLGGIKSRPPKISVNSATERKVQNCVSCGEQHSIVQCPSFNQLPVDKRLQLSNSKRLCSNCLGRNHLARDCPSKYRCRTCGKKHHSLLHPGFPGSGSTSTFDSEASTAQGVHIAGTTTSDDASGSGGTVTSSLASIATNMAVEHPGKHVFLLTVLLKIKDNWGRTHLARGLLDSGSQANLMSERLCQLLKLPRRAKRVEITGIGQTRRNTAHKVSASISSRILDFSLSMDFLVLGEVTADQPSSSLPLAKWVLPTGMQLADPEFHVSGPIDLVLGSQFYYDFHLLDGGRVQVRRLDSTLPIFVNTVFGWVAAGESERSSTSTTVSCHLATAEPLDKAIEKFWTIEEMMDKPLRSQEEEDCEQHFQATITRDCTGRYVARYPKKIGFHEKIGDSISTALRRFSQLERRLNRDANLHRQYSDFLQEYLDMDHMRLVGTVKDVKDEGRTVFYLPHHPVFKESSSTTKVRVVFDGSAKTTTGCSLNDALLTGPVIQDDLIDLMIRFRKHSIALVADVAKMYRQVRIHPDDTPLQRILWRFNQDEPIQIFELQTVTYGLSPSSFIATRALKQLANDVGSKYEHAATAVTEDFYMDDFLSGEDSVATAKILRDEVQSLMAEGGFELRKWSSNSPEALCDLPSDALEGQPTVHFEGEQKVKTLGVAWETRSDCLSIDIPAINVEQQWTKRKIFSAIAQLYDPLGLVSPVVAWAKIKMQQLWLVPIDWDDLVPDESVEKWLEFCIQLPLLQDFKVPRCILIQSPTTTQFHTFCDASEVGYGACIYMRSINAEGRIEVQLVAAKSRVAPIKRLSLPRLELCAALLEAKLYVKVSTALKMEGTPCWFWSDSMVPLHWIQAPPNTWQTFVGNRTSEIQLLTHGHKWAHVKGTDNPADHVSRGMLPGDFVNNSLWVQGPPWLEGAETYWPKQSNLLPLAEDVLERRKTVLLVQSTLEQNPLFERYSSYWRLVRITAYLRRFINRCRSKNPLHEPFLTTLELQEAKETLVKVVQQETFSEEVKQLKQKGPLPKKFPLKNGRPIIDEKGILRLGGRLNYSNENYQTKHPIVLPSKHTFSRLIAAHFHALCLHAGPRMTLATMRREFWPISGKKLVNNVCRKCVKCFRQNPVPVIQPQGQLPQARTVPSRPFSTTGVDFCGPIYLKPVHRRAAPQKVFISVFVCFATKAVHLELVCDLSTDAFIAALRRFIARRGMPAEIQSDNGTNFQGAKNKLTELHNIFNSKRNQQFIVDECSSKGIIWRIIPPRAPNFGGLWEAAVKTAKSSLTKTIGCQQLSYEDMVTVLYQIEANMNSRPLTPLSDDPAELDVLTPGHFITGGPLLSLPDPDYTMVPTNRLRHYQQLQQVIQNHWQRWRKEYLTELNQQWQKSKHPTDIHVGQMVLLKEDGKPSIAWPLARIVAVQPGNDGVVRVATIRTKSGSYRRAVNKLFPLPIDHELQQQYDIQQQSTSQ</sequence>
<keyword evidence="4" id="KW-1185">Reference proteome</keyword>
<dbReference type="CDD" id="cd01644">
    <property type="entry name" value="RT_pepA17"/>
    <property type="match status" value="1"/>
</dbReference>
<feature type="coiled-coil region" evidence="1">
    <location>
        <begin position="41"/>
        <end position="81"/>
    </location>
</feature>
<dbReference type="PROSITE" id="PS50994">
    <property type="entry name" value="INTEGRASE"/>
    <property type="match status" value="1"/>
</dbReference>
<dbReference type="InterPro" id="IPR012337">
    <property type="entry name" value="RNaseH-like_sf"/>
</dbReference>
<dbReference type="InterPro" id="IPR001584">
    <property type="entry name" value="Integrase_cat-core"/>
</dbReference>
<evidence type="ECO:0000313" key="4">
    <source>
        <dbReference type="Proteomes" id="UP000069940"/>
    </source>
</evidence>
<dbReference type="RefSeq" id="XP_062703779.1">
    <property type="nucleotide sequence ID" value="XM_062847795.1"/>
</dbReference>
<feature type="domain" description="Integrase catalytic" evidence="2">
    <location>
        <begin position="1443"/>
        <end position="1636"/>
    </location>
</feature>
<dbReference type="InterPro" id="IPR036397">
    <property type="entry name" value="RNaseH_sf"/>
</dbReference>
<evidence type="ECO:0000259" key="2">
    <source>
        <dbReference type="PROSITE" id="PS50994"/>
    </source>
</evidence>
<dbReference type="Pfam" id="PF18701">
    <property type="entry name" value="DUF5641"/>
    <property type="match status" value="1"/>
</dbReference>
<dbReference type="SUPFAM" id="SSF53098">
    <property type="entry name" value="Ribonuclease H-like"/>
    <property type="match status" value="1"/>
</dbReference>